<comment type="catalytic activity">
    <reaction evidence="13">
        <text>a lipid A disaccharide + ATP = a lipid IVA + ADP + H(+)</text>
        <dbReference type="Rhea" id="RHEA:67840"/>
        <dbReference type="ChEBI" id="CHEBI:15378"/>
        <dbReference type="ChEBI" id="CHEBI:30616"/>
        <dbReference type="ChEBI" id="CHEBI:176343"/>
        <dbReference type="ChEBI" id="CHEBI:176425"/>
        <dbReference type="ChEBI" id="CHEBI:456216"/>
        <dbReference type="EC" id="2.7.1.130"/>
    </reaction>
</comment>
<reference evidence="14 15" key="1">
    <citation type="submission" date="2016-07" db="EMBL/GenBank/DDBJ databases">
        <title>Genome of Pelobium manganitolerans.</title>
        <authorList>
            <person name="Wu S."/>
            <person name="Wang G."/>
        </authorList>
    </citation>
    <scope>NUCLEOTIDE SEQUENCE [LARGE SCALE GENOMIC DNA]</scope>
    <source>
        <strain evidence="14 15">YS-25</strain>
    </source>
</reference>
<dbReference type="UniPathway" id="UPA00359">
    <property type="reaction ID" value="UER00482"/>
</dbReference>
<evidence type="ECO:0000313" key="15">
    <source>
        <dbReference type="Proteomes" id="UP000283433"/>
    </source>
</evidence>
<evidence type="ECO:0000256" key="1">
    <source>
        <dbReference type="ARBA" id="ARBA00002274"/>
    </source>
</evidence>
<dbReference type="SUPFAM" id="SSF52540">
    <property type="entry name" value="P-loop containing nucleoside triphosphate hydrolases"/>
    <property type="match status" value="1"/>
</dbReference>
<dbReference type="InterPro" id="IPR027417">
    <property type="entry name" value="P-loop_NTPase"/>
</dbReference>
<comment type="pathway">
    <text evidence="2 13">Glycolipid biosynthesis; lipid IV(A) biosynthesis; lipid IV(A) from (3R)-3-hydroxytetradecanoyl-[acyl-carrier-protein] and UDP-N-acetyl-alpha-D-glucosamine: step 6/6.</text>
</comment>
<proteinExistence type="inferred from homology"/>
<keyword evidence="10 13" id="KW-0067">ATP-binding</keyword>
<evidence type="ECO:0000256" key="5">
    <source>
        <dbReference type="ARBA" id="ARBA00022516"/>
    </source>
</evidence>
<dbReference type="GO" id="GO:0009245">
    <property type="term" value="P:lipid A biosynthetic process"/>
    <property type="evidence" value="ECO:0007669"/>
    <property type="project" value="UniProtKB-UniRule"/>
</dbReference>
<dbReference type="OrthoDB" id="9766423at2"/>
<evidence type="ECO:0000256" key="2">
    <source>
        <dbReference type="ARBA" id="ARBA00004870"/>
    </source>
</evidence>
<evidence type="ECO:0000256" key="11">
    <source>
        <dbReference type="ARBA" id="ARBA00023098"/>
    </source>
</evidence>
<dbReference type="GO" id="GO:0009244">
    <property type="term" value="P:lipopolysaccharide core region biosynthetic process"/>
    <property type="evidence" value="ECO:0007669"/>
    <property type="project" value="TreeGrafter"/>
</dbReference>
<keyword evidence="11 13" id="KW-0443">Lipid metabolism</keyword>
<keyword evidence="6 13" id="KW-0441">Lipid A biosynthesis</keyword>
<evidence type="ECO:0000256" key="13">
    <source>
        <dbReference type="HAMAP-Rule" id="MF_00409"/>
    </source>
</evidence>
<evidence type="ECO:0000256" key="3">
    <source>
        <dbReference type="ARBA" id="ARBA00012071"/>
    </source>
</evidence>
<evidence type="ECO:0000256" key="6">
    <source>
        <dbReference type="ARBA" id="ARBA00022556"/>
    </source>
</evidence>
<keyword evidence="8 13" id="KW-0547">Nucleotide-binding</keyword>
<dbReference type="Pfam" id="PF02606">
    <property type="entry name" value="LpxK"/>
    <property type="match status" value="1"/>
</dbReference>
<keyword evidence="5 13" id="KW-0444">Lipid biosynthesis</keyword>
<evidence type="ECO:0000256" key="7">
    <source>
        <dbReference type="ARBA" id="ARBA00022679"/>
    </source>
</evidence>
<dbReference type="PANTHER" id="PTHR42724">
    <property type="entry name" value="TETRAACYLDISACCHARIDE 4'-KINASE"/>
    <property type="match status" value="1"/>
</dbReference>
<comment type="similarity">
    <text evidence="13">Belongs to the LpxK family.</text>
</comment>
<keyword evidence="9 13" id="KW-0418">Kinase</keyword>
<dbReference type="RefSeq" id="WP_120180806.1">
    <property type="nucleotide sequence ID" value="NZ_MBTA01000004.1"/>
</dbReference>
<dbReference type="EC" id="2.7.1.130" evidence="3 13"/>
<comment type="function">
    <text evidence="1 13">Transfers the gamma-phosphate of ATP to the 4'-position of a tetraacyldisaccharide 1-phosphate intermediate (termed DS-1-P) to form tetraacyldisaccharide 1,4'-bis-phosphate (lipid IVA).</text>
</comment>
<dbReference type="NCBIfam" id="TIGR00682">
    <property type="entry name" value="lpxK"/>
    <property type="match status" value="1"/>
</dbReference>
<gene>
    <name evidence="13" type="primary">lpxK</name>
    <name evidence="14" type="ORF">BCY91_14930</name>
</gene>
<evidence type="ECO:0000256" key="10">
    <source>
        <dbReference type="ARBA" id="ARBA00022840"/>
    </source>
</evidence>
<evidence type="ECO:0000256" key="4">
    <source>
        <dbReference type="ARBA" id="ARBA00016436"/>
    </source>
</evidence>
<name>A0A419S9S7_9SPHI</name>
<organism evidence="14 15">
    <name type="scientific">Pelobium manganitolerans</name>
    <dbReference type="NCBI Taxonomy" id="1842495"/>
    <lineage>
        <taxon>Bacteria</taxon>
        <taxon>Pseudomonadati</taxon>
        <taxon>Bacteroidota</taxon>
        <taxon>Sphingobacteriia</taxon>
        <taxon>Sphingobacteriales</taxon>
        <taxon>Sphingobacteriaceae</taxon>
        <taxon>Pelobium</taxon>
    </lineage>
</organism>
<keyword evidence="15" id="KW-1185">Reference proteome</keyword>
<evidence type="ECO:0000256" key="12">
    <source>
        <dbReference type="ARBA" id="ARBA00029757"/>
    </source>
</evidence>
<evidence type="ECO:0000256" key="8">
    <source>
        <dbReference type="ARBA" id="ARBA00022741"/>
    </source>
</evidence>
<dbReference type="GO" id="GO:0005524">
    <property type="term" value="F:ATP binding"/>
    <property type="evidence" value="ECO:0007669"/>
    <property type="project" value="UniProtKB-UniRule"/>
</dbReference>
<dbReference type="InterPro" id="IPR003758">
    <property type="entry name" value="LpxK"/>
</dbReference>
<accession>A0A419S9S7</accession>
<feature type="binding site" evidence="13">
    <location>
        <begin position="48"/>
        <end position="55"/>
    </location>
    <ligand>
        <name>ATP</name>
        <dbReference type="ChEBI" id="CHEBI:30616"/>
    </ligand>
</feature>
<keyword evidence="7 13" id="KW-0808">Transferase</keyword>
<protein>
    <recommendedName>
        <fullName evidence="4 13">Tetraacyldisaccharide 4'-kinase</fullName>
        <ecNumber evidence="3 13">2.7.1.130</ecNumber>
    </recommendedName>
    <alternativeName>
        <fullName evidence="12 13">Lipid A 4'-kinase</fullName>
    </alternativeName>
</protein>
<dbReference type="GO" id="GO:0009029">
    <property type="term" value="F:lipid-A 4'-kinase activity"/>
    <property type="evidence" value="ECO:0007669"/>
    <property type="project" value="UniProtKB-UniRule"/>
</dbReference>
<dbReference type="HAMAP" id="MF_00409">
    <property type="entry name" value="LpxK"/>
    <property type="match status" value="1"/>
</dbReference>
<sequence>MLQVLRQLLLPFSLVYGLIVFIRNKFYDWGWFKSYSFNLPIISVGNLEVGGSGKTPMVEYLIKLLKNDHKLATLSRGYGRKTKGFLWVKPNDDASNTGDEPLQMAQKFKNIGVAVCENRVAGIKKIRQTHNLILMDDAYQHRAVKPGLSLLLFNYHQINKPRFLLPAGNYRETFSGRKRAQVLIASKCPQNLSAEERQSIKNILAPYPHQKLFFSALAYASSLNNVFTAEKLPKELITDDWHVLLLTGIAKPEPLYQNLLSYTPNIAHHRYADHHQFSDKNIRKLVEAFDAIASDKKIIITTEKDAVRLKTDKFAELRALPVYQWPIEVVFLFNEGEAFNHLIKEYAEIN</sequence>
<dbReference type="EMBL" id="MBTA01000004">
    <property type="protein sequence ID" value="RKD18628.1"/>
    <property type="molecule type" value="Genomic_DNA"/>
</dbReference>
<dbReference type="GO" id="GO:0005886">
    <property type="term" value="C:plasma membrane"/>
    <property type="evidence" value="ECO:0007669"/>
    <property type="project" value="TreeGrafter"/>
</dbReference>
<dbReference type="Proteomes" id="UP000283433">
    <property type="component" value="Unassembled WGS sequence"/>
</dbReference>
<dbReference type="AlphaFoldDB" id="A0A419S9S7"/>
<evidence type="ECO:0000313" key="14">
    <source>
        <dbReference type="EMBL" id="RKD18628.1"/>
    </source>
</evidence>
<comment type="caution">
    <text evidence="14">The sequence shown here is derived from an EMBL/GenBank/DDBJ whole genome shotgun (WGS) entry which is preliminary data.</text>
</comment>
<evidence type="ECO:0000256" key="9">
    <source>
        <dbReference type="ARBA" id="ARBA00022777"/>
    </source>
</evidence>
<dbReference type="PANTHER" id="PTHR42724:SF1">
    <property type="entry name" value="TETRAACYLDISACCHARIDE 4'-KINASE, MITOCHONDRIAL-RELATED"/>
    <property type="match status" value="1"/>
</dbReference>